<keyword evidence="5" id="KW-0443">Lipid metabolism</keyword>
<dbReference type="AlphaFoldDB" id="A0A8S3XAD4"/>
<dbReference type="PIRSF" id="PIRSF000862">
    <property type="entry name" value="Steryl_ester_lip"/>
    <property type="match status" value="1"/>
</dbReference>
<feature type="signal peptide" evidence="8">
    <location>
        <begin position="1"/>
        <end position="25"/>
    </location>
</feature>
<name>A0A8S3XAD4_PARAO</name>
<keyword evidence="2 8" id="KW-0732">Signal</keyword>
<protein>
    <recommendedName>
        <fullName evidence="7">Lipase</fullName>
    </recommendedName>
</protein>
<dbReference type="GO" id="GO:0016787">
    <property type="term" value="F:hydrolase activity"/>
    <property type="evidence" value="ECO:0007669"/>
    <property type="project" value="UniProtKB-KW"/>
</dbReference>
<feature type="domain" description="Partial AB-hydrolase lipase" evidence="9">
    <location>
        <begin position="46"/>
        <end position="103"/>
    </location>
</feature>
<reference evidence="10" key="1">
    <citation type="submission" date="2021-04" db="EMBL/GenBank/DDBJ databases">
        <authorList>
            <person name="Tunstrom K."/>
        </authorList>
    </citation>
    <scope>NUCLEOTIDE SEQUENCE</scope>
</reference>
<keyword evidence="3 7" id="KW-0378">Hydrolase</keyword>
<evidence type="ECO:0000256" key="3">
    <source>
        <dbReference type="ARBA" id="ARBA00022801"/>
    </source>
</evidence>
<dbReference type="InterPro" id="IPR025483">
    <property type="entry name" value="Lipase_euk"/>
</dbReference>
<comment type="similarity">
    <text evidence="1 7">Belongs to the AB hydrolase superfamily. Lipase family.</text>
</comment>
<evidence type="ECO:0000256" key="1">
    <source>
        <dbReference type="ARBA" id="ARBA00010701"/>
    </source>
</evidence>
<evidence type="ECO:0000259" key="9">
    <source>
        <dbReference type="Pfam" id="PF04083"/>
    </source>
</evidence>
<evidence type="ECO:0000256" key="4">
    <source>
        <dbReference type="ARBA" id="ARBA00022963"/>
    </source>
</evidence>
<dbReference type="GO" id="GO:0016042">
    <property type="term" value="P:lipid catabolic process"/>
    <property type="evidence" value="ECO:0007669"/>
    <property type="project" value="UniProtKB-KW"/>
</dbReference>
<dbReference type="Pfam" id="PF04083">
    <property type="entry name" value="Abhydro_lipase"/>
    <property type="match status" value="1"/>
</dbReference>
<accession>A0A8S3XAD4</accession>
<evidence type="ECO:0000256" key="7">
    <source>
        <dbReference type="PIRNR" id="PIRNR000862"/>
    </source>
</evidence>
<comment type="caution">
    <text evidence="10">The sequence shown here is derived from an EMBL/GenBank/DDBJ whole genome shotgun (WGS) entry which is preliminary data.</text>
</comment>
<evidence type="ECO:0000256" key="6">
    <source>
        <dbReference type="ARBA" id="ARBA00023180"/>
    </source>
</evidence>
<dbReference type="InterPro" id="IPR006693">
    <property type="entry name" value="AB_hydrolase_lipase"/>
</dbReference>
<sequence length="429" mass="49390">MFSKEYLYILLLLILLQKLFKNKKAKTSRELKLQQGYPLNSLLNFTELATKYGYASEQHTLTTDDGYILTMFRITRGKNCHGPIRDPPVLLMHGLLMSSDSWMDAGPKAGLAYLISDLCYDLWVPNIRGNYYSKKHIKLDPEKDHEYWDFSTIEFAYYDIPASIDYVLNYTMSEKINYVGYSQGGSTFLIMNSERTEYHDKIGVGILLQPGSRQIYTRSQLLRHFTYAYQINLTYLYKIGIYEALPLGGIVQKVAAFLCKNYIIADTVCRNFLSIIDSFHPGSVETETIRVLMGHFPAGTSVKNMAWYGQAMNVDVFQKFDYGPSKNLQMYGTAEPPPFNLSAVTVPVVVIHGRNDFLTSPADTDWLTNHLPNVLEDYYVVDPLWNHFDVTYSHFTAKSILPKIKEYLEKYSQIREMCLAKTQTINKYK</sequence>
<evidence type="ECO:0000256" key="2">
    <source>
        <dbReference type="ARBA" id="ARBA00022729"/>
    </source>
</evidence>
<dbReference type="PANTHER" id="PTHR11005">
    <property type="entry name" value="LYSOSOMAL ACID LIPASE-RELATED"/>
    <property type="match status" value="1"/>
</dbReference>
<keyword evidence="11" id="KW-1185">Reference proteome</keyword>
<feature type="chain" id="PRO_5035882931" description="Lipase" evidence="8">
    <location>
        <begin position="26"/>
        <end position="429"/>
    </location>
</feature>
<dbReference type="EMBL" id="CAJQZP010001045">
    <property type="protein sequence ID" value="CAG5013347.1"/>
    <property type="molecule type" value="Genomic_DNA"/>
</dbReference>
<organism evidence="10 11">
    <name type="scientific">Parnassius apollo</name>
    <name type="common">Apollo butterfly</name>
    <name type="synonym">Papilio apollo</name>
    <dbReference type="NCBI Taxonomy" id="110799"/>
    <lineage>
        <taxon>Eukaryota</taxon>
        <taxon>Metazoa</taxon>
        <taxon>Ecdysozoa</taxon>
        <taxon>Arthropoda</taxon>
        <taxon>Hexapoda</taxon>
        <taxon>Insecta</taxon>
        <taxon>Pterygota</taxon>
        <taxon>Neoptera</taxon>
        <taxon>Endopterygota</taxon>
        <taxon>Lepidoptera</taxon>
        <taxon>Glossata</taxon>
        <taxon>Ditrysia</taxon>
        <taxon>Papilionoidea</taxon>
        <taxon>Papilionidae</taxon>
        <taxon>Parnassiinae</taxon>
        <taxon>Parnassini</taxon>
        <taxon>Parnassius</taxon>
        <taxon>Parnassius</taxon>
    </lineage>
</organism>
<evidence type="ECO:0000256" key="5">
    <source>
        <dbReference type="ARBA" id="ARBA00023098"/>
    </source>
</evidence>
<evidence type="ECO:0000313" key="10">
    <source>
        <dbReference type="EMBL" id="CAG5013347.1"/>
    </source>
</evidence>
<evidence type="ECO:0000313" key="11">
    <source>
        <dbReference type="Proteomes" id="UP000691718"/>
    </source>
</evidence>
<gene>
    <name evidence="10" type="ORF">PAPOLLO_LOCUS15920</name>
</gene>
<dbReference type="FunFam" id="3.40.50.1820:FF:000057">
    <property type="entry name" value="Lipase"/>
    <property type="match status" value="1"/>
</dbReference>
<evidence type="ECO:0000256" key="8">
    <source>
        <dbReference type="SAM" id="SignalP"/>
    </source>
</evidence>
<proteinExistence type="inferred from homology"/>
<keyword evidence="4 7" id="KW-0442">Lipid degradation</keyword>
<dbReference type="OrthoDB" id="9974421at2759"/>
<dbReference type="Proteomes" id="UP000691718">
    <property type="component" value="Unassembled WGS sequence"/>
</dbReference>
<keyword evidence="6" id="KW-0325">Glycoprotein</keyword>